<evidence type="ECO:0000256" key="1">
    <source>
        <dbReference type="SAM" id="MobiDB-lite"/>
    </source>
</evidence>
<evidence type="ECO:0000313" key="2">
    <source>
        <dbReference type="EMBL" id="SVA47300.1"/>
    </source>
</evidence>
<organism evidence="2">
    <name type="scientific">marine metagenome</name>
    <dbReference type="NCBI Taxonomy" id="408172"/>
    <lineage>
        <taxon>unclassified sequences</taxon>
        <taxon>metagenomes</taxon>
        <taxon>ecological metagenomes</taxon>
    </lineage>
</organism>
<feature type="non-terminal residue" evidence="2">
    <location>
        <position position="1"/>
    </location>
</feature>
<accession>A0A381W444</accession>
<sequence>RIGTDEARESLLKPAQEETNGQVLQEIADAISRAS</sequence>
<protein>
    <submittedName>
        <fullName evidence="2">Uncharacterized protein</fullName>
    </submittedName>
</protein>
<proteinExistence type="predicted"/>
<feature type="compositionally biased region" description="Basic and acidic residues" evidence="1">
    <location>
        <begin position="1"/>
        <end position="11"/>
    </location>
</feature>
<gene>
    <name evidence="2" type="ORF">METZ01_LOCUS100154</name>
</gene>
<name>A0A381W444_9ZZZZ</name>
<feature type="region of interest" description="Disordered" evidence="1">
    <location>
        <begin position="1"/>
        <end position="23"/>
    </location>
</feature>
<dbReference type="EMBL" id="UINC01010652">
    <property type="protein sequence ID" value="SVA47300.1"/>
    <property type="molecule type" value="Genomic_DNA"/>
</dbReference>
<dbReference type="AlphaFoldDB" id="A0A381W444"/>
<reference evidence="2" key="1">
    <citation type="submission" date="2018-05" db="EMBL/GenBank/DDBJ databases">
        <authorList>
            <person name="Lanie J.A."/>
            <person name="Ng W.-L."/>
            <person name="Kazmierczak K.M."/>
            <person name="Andrzejewski T.M."/>
            <person name="Davidsen T.M."/>
            <person name="Wayne K.J."/>
            <person name="Tettelin H."/>
            <person name="Glass J.I."/>
            <person name="Rusch D."/>
            <person name="Podicherti R."/>
            <person name="Tsui H.-C.T."/>
            <person name="Winkler M.E."/>
        </authorList>
    </citation>
    <scope>NUCLEOTIDE SEQUENCE</scope>
</reference>